<comment type="caution">
    <text evidence="1">The sequence shown here is derived from an EMBL/GenBank/DDBJ whole genome shotgun (WGS) entry which is preliminary data.</text>
</comment>
<dbReference type="EMBL" id="CAKXZS010000012">
    <property type="protein sequence ID" value="CAH2398528.1"/>
    <property type="molecule type" value="Genomic_DNA"/>
</dbReference>
<reference evidence="1" key="1">
    <citation type="submission" date="2022-03" db="EMBL/GenBank/DDBJ databases">
        <authorList>
            <person name="Brunel B."/>
        </authorList>
    </citation>
    <scope>NUCLEOTIDE SEQUENCE</scope>
    <source>
        <strain evidence="1">STM4922sample</strain>
    </source>
</reference>
<sequence length="87" mass="9606">MPVFLVCSIDQHGDQSHTENAILRARVQSTASRPWTTNTAVKDLLRAGCTADRQEAQPLFAAQSGAFRRLREITHARDGSALDLRMA</sequence>
<name>A0ABM9DPH4_9HYPH</name>
<evidence type="ECO:0000313" key="2">
    <source>
        <dbReference type="Proteomes" id="UP001152604"/>
    </source>
</evidence>
<keyword evidence="2" id="KW-1185">Reference proteome</keyword>
<proteinExistence type="predicted"/>
<protein>
    <recommendedName>
        <fullName evidence="3">DUF982 domain-containing protein</fullName>
    </recommendedName>
</protein>
<evidence type="ECO:0008006" key="3">
    <source>
        <dbReference type="Google" id="ProtNLM"/>
    </source>
</evidence>
<gene>
    <name evidence="1" type="ORF">MES4922_20150</name>
</gene>
<evidence type="ECO:0000313" key="1">
    <source>
        <dbReference type="EMBL" id="CAH2398528.1"/>
    </source>
</evidence>
<accession>A0ABM9DPH4</accession>
<dbReference type="Proteomes" id="UP001152604">
    <property type="component" value="Unassembled WGS sequence"/>
</dbReference>
<organism evidence="1 2">
    <name type="scientific">Mesorhizobium ventifaucium</name>
    <dbReference type="NCBI Taxonomy" id="666020"/>
    <lineage>
        <taxon>Bacteria</taxon>
        <taxon>Pseudomonadati</taxon>
        <taxon>Pseudomonadota</taxon>
        <taxon>Alphaproteobacteria</taxon>
        <taxon>Hyphomicrobiales</taxon>
        <taxon>Phyllobacteriaceae</taxon>
        <taxon>Mesorhizobium</taxon>
    </lineage>
</organism>